<reference evidence="4 5" key="1">
    <citation type="journal article" date="2023" name="Hortic Res">
        <title>Pangenome of water caltrop reveals structural variations and asymmetric subgenome divergence after allopolyploidization.</title>
        <authorList>
            <person name="Zhang X."/>
            <person name="Chen Y."/>
            <person name="Wang L."/>
            <person name="Yuan Y."/>
            <person name="Fang M."/>
            <person name="Shi L."/>
            <person name="Lu R."/>
            <person name="Comes H.P."/>
            <person name="Ma Y."/>
            <person name="Chen Y."/>
            <person name="Huang G."/>
            <person name="Zhou Y."/>
            <person name="Zheng Z."/>
            <person name="Qiu Y."/>
        </authorList>
    </citation>
    <scope>NUCLEOTIDE SEQUENCE [LARGE SCALE GENOMIC DNA]</scope>
    <source>
        <strain evidence="4">F231</strain>
    </source>
</reference>
<protein>
    <recommendedName>
        <fullName evidence="3">PTC1-like winged helix-turn-helix domain-containing protein</fullName>
    </recommendedName>
</protein>
<dbReference type="GO" id="GO:0051177">
    <property type="term" value="P:meiotic sister chromatid cohesion"/>
    <property type="evidence" value="ECO:0007669"/>
    <property type="project" value="InterPro"/>
</dbReference>
<feature type="region of interest" description="Disordered" evidence="2">
    <location>
        <begin position="538"/>
        <end position="558"/>
    </location>
</feature>
<gene>
    <name evidence="4" type="ORF">SAY86_016090</name>
</gene>
<evidence type="ECO:0000256" key="2">
    <source>
        <dbReference type="SAM" id="MobiDB-lite"/>
    </source>
</evidence>
<dbReference type="InterPro" id="IPR044221">
    <property type="entry name" value="DYAD/AMEIOTIC1"/>
</dbReference>
<dbReference type="PANTHER" id="PTHR46740">
    <property type="entry name" value="PROTEIN DYAD"/>
    <property type="match status" value="1"/>
</dbReference>
<feature type="coiled-coil region" evidence="1">
    <location>
        <begin position="451"/>
        <end position="478"/>
    </location>
</feature>
<feature type="region of interest" description="Disordered" evidence="2">
    <location>
        <begin position="215"/>
        <end position="295"/>
    </location>
</feature>
<dbReference type="Proteomes" id="UP001346149">
    <property type="component" value="Unassembled WGS sequence"/>
</dbReference>
<evidence type="ECO:0000313" key="5">
    <source>
        <dbReference type="Proteomes" id="UP001346149"/>
    </source>
</evidence>
<dbReference type="GO" id="GO:0007131">
    <property type="term" value="P:reciprocal meiotic recombination"/>
    <property type="evidence" value="ECO:0007669"/>
    <property type="project" value="InterPro"/>
</dbReference>
<accession>A0AAN7LFF9</accession>
<evidence type="ECO:0000313" key="4">
    <source>
        <dbReference type="EMBL" id="KAK4781988.1"/>
    </source>
</evidence>
<evidence type="ECO:0000256" key="1">
    <source>
        <dbReference type="SAM" id="Coils"/>
    </source>
</evidence>
<dbReference type="InterPro" id="IPR059080">
    <property type="entry name" value="WHD_PTC1"/>
</dbReference>
<proteinExistence type="predicted"/>
<dbReference type="PANTHER" id="PTHR46740:SF2">
    <property type="entry name" value="PROTEIN DYAD"/>
    <property type="match status" value="1"/>
</dbReference>
<evidence type="ECO:0000259" key="3">
    <source>
        <dbReference type="Pfam" id="PF25874"/>
    </source>
</evidence>
<sequence length="783" mass="87722">MISEEMRAGSFYEIDHAMLAPITKFPDQLKLVRVVMVSEKTGVSVSLRFPSIYSLRNHFNCSSSHRFREGAKKFPPLDEKYVMSSDLACQLLQRQVSASEFAEKKDSWSFWAVNPSCSPTDSITATSPPHPPPPPHHQHNRVAASVGMNTLLSRKGTCWSALNCGEMLRWGKRRQVRFLSRHEETDYYLNLQPQSVGCSDRRVLKDVIERGKDVEVDSGGDREESGKGVAVYARDERLKEEEEGDVEEQTDAEEDDEEEDDEQKQGEWTPQPASTSRGPQSRRRSSRKPKLCGTNRAMKINRAKRDIAKKQVVNHASKKKQKMIKASIDRWSAERYKLAEQNMLRILKDKGAVYGNPILRPALRLEARKLIGDTGLLDHLLKHMSGKVAPGGIERFRRRHNADGAMEYWLESADLMNIRKEAGIQDPYWTPPAGWKPGDSPSQDPVCAKEIKFLMKEIANLKEEMQHLVSKKQEESLTFVTFKPSDREENGLSLSMQEMFTELLRKKTAMEEQLKEISEYLSMMRENMELFNTNAEDKNTTDLEEPITPVGTEAGGERMKAEEDKKEAAAGDVVAVAGALLIGEPQGDKVEENLKMTGTKTAAAAAEDRASRIQRLKSGFRICKPQGTFLWPDMGVSSSPSPQFAVEGLLVVPSLSTIPSYSDLHLRHHHQTSNGGGRTTEDTLVINLNELPNITDGSSLSMTYKRRHQSTAAISSLGTEEAARQQLEEDDDDDGAGMNQMLKKQKMMHQEFCSSPSPKPSPCVSVRASPTWLALATSQDSAE</sequence>
<comment type="caution">
    <text evidence="4">The sequence shown here is derived from an EMBL/GenBank/DDBJ whole genome shotgun (WGS) entry which is preliminary data.</text>
</comment>
<keyword evidence="1" id="KW-0175">Coiled coil</keyword>
<organism evidence="4 5">
    <name type="scientific">Trapa natans</name>
    <name type="common">Water chestnut</name>
    <dbReference type="NCBI Taxonomy" id="22666"/>
    <lineage>
        <taxon>Eukaryota</taxon>
        <taxon>Viridiplantae</taxon>
        <taxon>Streptophyta</taxon>
        <taxon>Embryophyta</taxon>
        <taxon>Tracheophyta</taxon>
        <taxon>Spermatophyta</taxon>
        <taxon>Magnoliopsida</taxon>
        <taxon>eudicotyledons</taxon>
        <taxon>Gunneridae</taxon>
        <taxon>Pentapetalae</taxon>
        <taxon>rosids</taxon>
        <taxon>malvids</taxon>
        <taxon>Myrtales</taxon>
        <taxon>Lythraceae</taxon>
        <taxon>Trapa</taxon>
    </lineage>
</organism>
<dbReference type="EMBL" id="JAXQNO010000016">
    <property type="protein sequence ID" value="KAK4781988.1"/>
    <property type="molecule type" value="Genomic_DNA"/>
</dbReference>
<dbReference type="Pfam" id="PF25874">
    <property type="entry name" value="WHD_plant_repro"/>
    <property type="match status" value="1"/>
</dbReference>
<keyword evidence="5" id="KW-1185">Reference proteome</keyword>
<feature type="domain" description="PTC1-like winged helix-turn-helix" evidence="3">
    <location>
        <begin position="330"/>
        <end position="412"/>
    </location>
</feature>
<feature type="compositionally biased region" description="Basic and acidic residues" evidence="2">
    <location>
        <begin position="215"/>
        <end position="226"/>
    </location>
</feature>
<feature type="compositionally biased region" description="Basic residues" evidence="2">
    <location>
        <begin position="280"/>
        <end position="290"/>
    </location>
</feature>
<feature type="compositionally biased region" description="Acidic residues" evidence="2">
    <location>
        <begin position="241"/>
        <end position="262"/>
    </location>
</feature>
<feature type="region of interest" description="Disordered" evidence="2">
    <location>
        <begin position="711"/>
        <end position="766"/>
    </location>
</feature>
<name>A0AAN7LFF9_TRANT</name>
<dbReference type="AlphaFoldDB" id="A0AAN7LFF9"/>